<evidence type="ECO:0000259" key="3">
    <source>
        <dbReference type="PROSITE" id="PS00662"/>
    </source>
</evidence>
<dbReference type="PROSITE" id="PS00662">
    <property type="entry name" value="T2SP_E"/>
    <property type="match status" value="1"/>
</dbReference>
<organism evidence="4 5">
    <name type="scientific">Labilithrix luteola</name>
    <dbReference type="NCBI Taxonomy" id="1391654"/>
    <lineage>
        <taxon>Bacteria</taxon>
        <taxon>Pseudomonadati</taxon>
        <taxon>Myxococcota</taxon>
        <taxon>Polyangia</taxon>
        <taxon>Polyangiales</taxon>
        <taxon>Labilitrichaceae</taxon>
        <taxon>Labilithrix</taxon>
    </lineage>
</organism>
<feature type="domain" description="Bacterial type II secretion system protein E" evidence="3">
    <location>
        <begin position="352"/>
        <end position="366"/>
    </location>
</feature>
<dbReference type="PANTHER" id="PTHR30486:SF6">
    <property type="entry name" value="TYPE IV PILUS RETRACTATION ATPASE PILT"/>
    <property type="match status" value="1"/>
</dbReference>
<dbReference type="CDD" id="cd01131">
    <property type="entry name" value="PilT"/>
    <property type="match status" value="1"/>
</dbReference>
<dbReference type="Gene3D" id="3.40.50.300">
    <property type="entry name" value="P-loop containing nucleotide triphosphate hydrolases"/>
    <property type="match status" value="1"/>
</dbReference>
<dbReference type="EMBL" id="CP012333">
    <property type="protein sequence ID" value="AKU96237.1"/>
    <property type="molecule type" value="Genomic_DNA"/>
</dbReference>
<comment type="similarity">
    <text evidence="1">Belongs to the GSP E family.</text>
</comment>
<feature type="region of interest" description="Disordered" evidence="2">
    <location>
        <begin position="107"/>
        <end position="130"/>
    </location>
</feature>
<dbReference type="Proteomes" id="UP000064967">
    <property type="component" value="Chromosome"/>
</dbReference>
<dbReference type="SUPFAM" id="SSF52540">
    <property type="entry name" value="P-loop containing nucleoside triphosphate hydrolases"/>
    <property type="match status" value="1"/>
</dbReference>
<dbReference type="AlphaFoldDB" id="A0A0K1PRV0"/>
<gene>
    <name evidence="4" type="ORF">AKJ09_02901</name>
</gene>
<proteinExistence type="inferred from homology"/>
<sequence>MSNLPPLFAMLDRGSADELRLVPGEVPYCLVEGQRRDLGAQPINARLIVAAASELLSQEEMNELPENRPRMVRYEHGETMYVIEIGRSTHGISLAIRPGRKPAARAAVPAPAPAAQRASGNGANGASGLELAVDPKPMNAAHAATAAAVAAATGGVVPRKIDALLHQMLQAKASDLHLSVGNPPVMRVDGEIHFMKQHPMLGVNDVRDLMTEIMTNKAAHDFEELHDADFAYELGGKARFRVNVFEDRNGVGAVLRQIPIDILTAEQLGLPKACLDLCYLSKGLVVVTGPTGSGKSTTLAAMIDHINKNRSDHIITIEDPVEFVHKNVKCLVNQREVGQHTKSFKNALRAALREDPDIVLVGEMRDLETIAIAIETAETGHLVFGTLHTTTAVSTVDRIIDQFPPDRQAQVRVMLSESLKGVVAQVLCKKTGGGRVAAHEILLGNSAVSSLIREGKTFQMPSVMQTSKNVGMVTMNDSLFSLVQRKLVDPKEAWLKAVDKSGLLGMFKNAGLPTSFT</sequence>
<evidence type="ECO:0000313" key="4">
    <source>
        <dbReference type="EMBL" id="AKU96237.1"/>
    </source>
</evidence>
<dbReference type="GO" id="GO:0016887">
    <property type="term" value="F:ATP hydrolysis activity"/>
    <property type="evidence" value="ECO:0007669"/>
    <property type="project" value="InterPro"/>
</dbReference>
<dbReference type="InterPro" id="IPR027417">
    <property type="entry name" value="P-loop_NTPase"/>
</dbReference>
<dbReference type="KEGG" id="llu:AKJ09_02901"/>
<dbReference type="STRING" id="1391654.AKJ09_02901"/>
<feature type="compositionally biased region" description="Low complexity" evidence="2">
    <location>
        <begin position="107"/>
        <end position="128"/>
    </location>
</feature>
<keyword evidence="5" id="KW-1185">Reference proteome</keyword>
<dbReference type="InterPro" id="IPR003593">
    <property type="entry name" value="AAA+_ATPase"/>
</dbReference>
<accession>A0A0K1PRV0</accession>
<dbReference type="PANTHER" id="PTHR30486">
    <property type="entry name" value="TWITCHING MOTILITY PROTEIN PILT"/>
    <property type="match status" value="1"/>
</dbReference>
<dbReference type="Gene3D" id="3.30.450.90">
    <property type="match status" value="1"/>
</dbReference>
<evidence type="ECO:0000256" key="2">
    <source>
        <dbReference type="SAM" id="MobiDB-lite"/>
    </source>
</evidence>
<dbReference type="SMART" id="SM00382">
    <property type="entry name" value="AAA"/>
    <property type="match status" value="1"/>
</dbReference>
<dbReference type="InterPro" id="IPR050921">
    <property type="entry name" value="T4SS_GSP_E_ATPase"/>
</dbReference>
<dbReference type="InterPro" id="IPR006321">
    <property type="entry name" value="PilT/PilU"/>
</dbReference>
<protein>
    <submittedName>
        <fullName evidence="4">Twitching motility protein PilT</fullName>
    </submittedName>
</protein>
<dbReference type="NCBIfam" id="TIGR01420">
    <property type="entry name" value="pilT_fam"/>
    <property type="match status" value="1"/>
</dbReference>
<evidence type="ECO:0000313" key="5">
    <source>
        <dbReference type="Proteomes" id="UP000064967"/>
    </source>
</evidence>
<dbReference type="InterPro" id="IPR001482">
    <property type="entry name" value="T2SS/T4SS_dom"/>
</dbReference>
<reference evidence="4 5" key="1">
    <citation type="submission" date="2015-08" db="EMBL/GenBank/DDBJ databases">
        <authorList>
            <person name="Babu N.S."/>
            <person name="Beckwith C.J."/>
            <person name="Beseler K.G."/>
            <person name="Brison A."/>
            <person name="Carone J.V."/>
            <person name="Caskin T.P."/>
            <person name="Diamond M."/>
            <person name="Durham M.E."/>
            <person name="Foxe J.M."/>
            <person name="Go M."/>
            <person name="Henderson B.A."/>
            <person name="Jones I.B."/>
            <person name="McGettigan J.A."/>
            <person name="Micheletti S.J."/>
            <person name="Nasrallah M.E."/>
            <person name="Ortiz D."/>
            <person name="Piller C.R."/>
            <person name="Privatt S.R."/>
            <person name="Schneider S.L."/>
            <person name="Sharp S."/>
            <person name="Smith T.C."/>
            <person name="Stanton J.D."/>
            <person name="Ullery H.E."/>
            <person name="Wilson R.J."/>
            <person name="Serrano M.G."/>
            <person name="Buck G."/>
            <person name="Lee V."/>
            <person name="Wang Y."/>
            <person name="Carvalho R."/>
            <person name="Voegtly L."/>
            <person name="Shi R."/>
            <person name="Duckworth R."/>
            <person name="Johnson A."/>
            <person name="Loviza R."/>
            <person name="Walstead R."/>
            <person name="Shah Z."/>
            <person name="Kiflezghi M."/>
            <person name="Wade K."/>
            <person name="Ball S.L."/>
            <person name="Bradley K.W."/>
            <person name="Asai D.J."/>
            <person name="Bowman C.A."/>
            <person name="Russell D.A."/>
            <person name="Pope W.H."/>
            <person name="Jacobs-Sera D."/>
            <person name="Hendrix R.W."/>
            <person name="Hatfull G.F."/>
        </authorList>
    </citation>
    <scope>NUCLEOTIDE SEQUENCE [LARGE SCALE GENOMIC DNA]</scope>
    <source>
        <strain evidence="4 5">DSM 27648</strain>
    </source>
</reference>
<dbReference type="PATRIC" id="fig|1391654.3.peg.2934"/>
<dbReference type="Pfam" id="PF00437">
    <property type="entry name" value="T2SSE"/>
    <property type="match status" value="1"/>
</dbReference>
<evidence type="ECO:0000256" key="1">
    <source>
        <dbReference type="ARBA" id="ARBA00006611"/>
    </source>
</evidence>
<name>A0A0K1PRV0_9BACT</name>
<dbReference type="GO" id="GO:0005524">
    <property type="term" value="F:ATP binding"/>
    <property type="evidence" value="ECO:0007669"/>
    <property type="project" value="InterPro"/>
</dbReference>